<comment type="caution">
    <text evidence="3">The sequence shown here is derived from an EMBL/GenBank/DDBJ whole genome shotgun (WGS) entry which is preliminary data.</text>
</comment>
<keyword evidence="4" id="KW-1185">Reference proteome</keyword>
<reference evidence="3" key="1">
    <citation type="journal article" date="2021" name="Nat. Commun.">
        <title>Genetic determinants of endophytism in the Arabidopsis root mycobiome.</title>
        <authorList>
            <person name="Mesny F."/>
            <person name="Miyauchi S."/>
            <person name="Thiergart T."/>
            <person name="Pickel B."/>
            <person name="Atanasova L."/>
            <person name="Karlsson M."/>
            <person name="Huettel B."/>
            <person name="Barry K.W."/>
            <person name="Haridas S."/>
            <person name="Chen C."/>
            <person name="Bauer D."/>
            <person name="Andreopoulos W."/>
            <person name="Pangilinan J."/>
            <person name="LaButti K."/>
            <person name="Riley R."/>
            <person name="Lipzen A."/>
            <person name="Clum A."/>
            <person name="Drula E."/>
            <person name="Henrissat B."/>
            <person name="Kohler A."/>
            <person name="Grigoriev I.V."/>
            <person name="Martin F.M."/>
            <person name="Hacquard S."/>
        </authorList>
    </citation>
    <scope>NUCLEOTIDE SEQUENCE</scope>
    <source>
        <strain evidence="3">MPI-CAGE-AT-0023</strain>
    </source>
</reference>
<gene>
    <name evidence="3" type="ORF">BKA55DRAFT_667472</name>
</gene>
<dbReference type="PROSITE" id="PS50252">
    <property type="entry name" value="TBOX_3"/>
    <property type="match status" value="1"/>
</dbReference>
<protein>
    <recommendedName>
        <fullName evidence="2">T-box domain-containing protein</fullName>
    </recommendedName>
</protein>
<dbReference type="GeneID" id="70227790"/>
<accession>A0A9P9JSL3</accession>
<feature type="domain" description="T-box" evidence="2">
    <location>
        <begin position="718"/>
        <end position="931"/>
    </location>
</feature>
<dbReference type="OrthoDB" id="5077747at2759"/>
<evidence type="ECO:0000256" key="1">
    <source>
        <dbReference type="SAM" id="MobiDB-lite"/>
    </source>
</evidence>
<proteinExistence type="predicted"/>
<dbReference type="Proteomes" id="UP000720189">
    <property type="component" value="Unassembled WGS sequence"/>
</dbReference>
<dbReference type="EMBL" id="JAGMUX010000020">
    <property type="protein sequence ID" value="KAH7231791.1"/>
    <property type="molecule type" value="Genomic_DNA"/>
</dbReference>
<feature type="compositionally biased region" description="Polar residues" evidence="1">
    <location>
        <begin position="119"/>
        <end position="137"/>
    </location>
</feature>
<evidence type="ECO:0000313" key="4">
    <source>
        <dbReference type="Proteomes" id="UP000720189"/>
    </source>
</evidence>
<evidence type="ECO:0000259" key="2">
    <source>
        <dbReference type="PROSITE" id="PS50252"/>
    </source>
</evidence>
<sequence length="1269" mass="145707">MIKSKEASSSLSMGRRAFTNPYKVESESERARNRRRRQQQKHRSLVRQECPAYPGFRVINSSHGQVPPEDGSRNGLMHTGTAITLPARQTVPSAPALAINVRAEARPSVWVDEHPPSYPTASDSTDGQAVPSLTGQPKETRHDAGQFAAYSIARAPGPPASIYRVETDPQMHPECSRAGSSQYASGLIASDVDGNRNETLDSFIETLRHQDNELRSDFFDSHETAYDQAFRIFFHSKCKCTENDFEVNEPEHTCSLRESVQYLQSCLPPLPTPDQPLSFRKSQMQLLPENEPDIWLGATGLQAIRPPNNFRLSFLPSLALNLSCDQVIQPHGLDLAKTRHIKFGAFNTHSVHFSVFLFFPCAAPDPTSATRNALSLERQKDLYDHIIIPAACEAISDPCRQEIPRTYDIAYAKSRSFQEKPGNNRWRPDDVNRAVHLQYTIPAEDLPLLWTLVVSKADEFQLTTKSGETVPYFKATLNASLDDFESSVLQALDPAHLDIHSCWIDIGARDYVASDPPHSTARRGPFTVLWKSQCHSYLHEQISRIAPESRSDAVKFQKFLLRDIGDYQVKAKRTRATNPGHPHERRPGVIRAKAYSCHKELFSVMFSDYEIFGSGFLPLLALSEGMLSDLSANNRGRRQASNTTQIRRGALLKAWEANKWHLRATSNSTALGNYGVRKEMTFRLDVILRMWHRGYFEPNRSPHVGNRSFKVLDASSDGEHDPFWVVSTRDMNDYVFTQAARFILPLDHLFQEASLRTTISPPALILAFYTAQLFCRLLTYALASKERFSYDNWIWLPQWTVQTRRKPNIRLLLERRGLGLDMAIEDSGMLWIPPSKVLVQLYIPRNPFQRGLVSQISIQRFTVSKVAIKVCLRQLLEHARSEFEHGRRHTAEELVERVLRLATEEVARAYHQHMLSKLKLKWEDMRKEFGQQESARQTGCLVTAQTIWEIYDEAWTTYVRTRANSEVDDKPEDVPLWMGTRKYLPPDDSWSNSVFNRLFKRPKTSFWYGLYFLELYHRVKRLWGMIEDHAGLFDEQFSRIIGYYIMVTFNSDATKDVAFWAPYFSPPECTAPMSRALTDCYRHQNPYTPRPRYQNQSTPCHNNQLCQARLKERNGVCKEVIDCLMALVGLKWSHKDNWVHVEPWRFYESSMGDGQRGDPFCLPISAISTRSPISPNQPTILLPSRHNVMALINAIETVPRLDQTILQQAIWIREMLRNDGQQYDIRSHFETRQREMDDVIQPNSILRQFLARTEPPHREIQVPDNFDRI</sequence>
<organism evidence="3 4">
    <name type="scientific">Fusarium redolens</name>
    <dbReference type="NCBI Taxonomy" id="48865"/>
    <lineage>
        <taxon>Eukaryota</taxon>
        <taxon>Fungi</taxon>
        <taxon>Dikarya</taxon>
        <taxon>Ascomycota</taxon>
        <taxon>Pezizomycotina</taxon>
        <taxon>Sordariomycetes</taxon>
        <taxon>Hypocreomycetidae</taxon>
        <taxon>Hypocreales</taxon>
        <taxon>Nectriaceae</taxon>
        <taxon>Fusarium</taxon>
        <taxon>Fusarium redolens species complex</taxon>
    </lineage>
</organism>
<feature type="region of interest" description="Disordered" evidence="1">
    <location>
        <begin position="1"/>
        <end position="46"/>
    </location>
</feature>
<name>A0A9P9JSL3_FUSRE</name>
<dbReference type="AlphaFoldDB" id="A0A9P9JSL3"/>
<feature type="region of interest" description="Disordered" evidence="1">
    <location>
        <begin position="111"/>
        <end position="140"/>
    </location>
</feature>
<dbReference type="GO" id="GO:0045893">
    <property type="term" value="P:positive regulation of DNA-templated transcription"/>
    <property type="evidence" value="ECO:0007669"/>
    <property type="project" value="InterPro"/>
</dbReference>
<dbReference type="InterPro" id="IPR046360">
    <property type="entry name" value="T-box_DNA-bd"/>
</dbReference>
<dbReference type="RefSeq" id="XP_046043728.1">
    <property type="nucleotide sequence ID" value="XM_046197836.1"/>
</dbReference>
<feature type="compositionally biased region" description="Basic residues" evidence="1">
    <location>
        <begin position="32"/>
        <end position="45"/>
    </location>
</feature>
<evidence type="ECO:0000313" key="3">
    <source>
        <dbReference type="EMBL" id="KAH7231791.1"/>
    </source>
</evidence>
<dbReference type="GO" id="GO:0003700">
    <property type="term" value="F:DNA-binding transcription factor activity"/>
    <property type="evidence" value="ECO:0007669"/>
    <property type="project" value="InterPro"/>
</dbReference>